<dbReference type="Pfam" id="PF01070">
    <property type="entry name" value="FMN_dh"/>
    <property type="match status" value="1"/>
</dbReference>
<evidence type="ECO:0000256" key="3">
    <source>
        <dbReference type="ARBA" id="ARBA00024042"/>
    </source>
</evidence>
<organism evidence="5 6">
    <name type="scientific">Streptomyces flavofungini</name>
    <dbReference type="NCBI Taxonomy" id="68200"/>
    <lineage>
        <taxon>Bacteria</taxon>
        <taxon>Bacillati</taxon>
        <taxon>Actinomycetota</taxon>
        <taxon>Actinomycetes</taxon>
        <taxon>Kitasatosporales</taxon>
        <taxon>Streptomycetaceae</taxon>
        <taxon>Streptomyces</taxon>
    </lineage>
</organism>
<dbReference type="PANTHER" id="PTHR10578:SF143">
    <property type="entry name" value="FMN-DEPENDENT ALPHA-HYDROXY ACID DEHYDROGENASE PB1A11.03"/>
    <property type="match status" value="1"/>
</dbReference>
<dbReference type="InterPro" id="IPR013785">
    <property type="entry name" value="Aldolase_TIM"/>
</dbReference>
<dbReference type="PANTHER" id="PTHR10578">
    <property type="entry name" value="S -2-HYDROXY-ACID OXIDASE-RELATED"/>
    <property type="match status" value="1"/>
</dbReference>
<dbReference type="InterPro" id="IPR012133">
    <property type="entry name" value="Alpha-hydoxy_acid_DH_FMN"/>
</dbReference>
<proteinExistence type="inferred from homology"/>
<accession>A0ABS0XIT5</accession>
<keyword evidence="6" id="KW-1185">Reference proteome</keyword>
<dbReference type="PROSITE" id="PS51349">
    <property type="entry name" value="FMN_HYDROXY_ACID_DH_2"/>
    <property type="match status" value="1"/>
</dbReference>
<evidence type="ECO:0000313" key="6">
    <source>
        <dbReference type="Proteomes" id="UP000634780"/>
    </source>
</evidence>
<feature type="domain" description="FMN hydroxy acid dehydrogenase" evidence="4">
    <location>
        <begin position="27"/>
        <end position="394"/>
    </location>
</feature>
<comment type="caution">
    <text evidence="5">The sequence shown here is derived from an EMBL/GenBank/DDBJ whole genome shotgun (WGS) entry which is preliminary data.</text>
</comment>
<evidence type="ECO:0000256" key="1">
    <source>
        <dbReference type="ARBA" id="ARBA00001917"/>
    </source>
</evidence>
<dbReference type="SUPFAM" id="SSF51395">
    <property type="entry name" value="FMN-linked oxidoreductases"/>
    <property type="match status" value="1"/>
</dbReference>
<dbReference type="EMBL" id="JAEKOZ010000051">
    <property type="protein sequence ID" value="MBJ3813132.1"/>
    <property type="molecule type" value="Genomic_DNA"/>
</dbReference>
<dbReference type="Gene3D" id="3.20.20.70">
    <property type="entry name" value="Aldolase class I"/>
    <property type="match status" value="1"/>
</dbReference>
<comment type="similarity">
    <text evidence="3">Belongs to the FMN-dependent alpha-hydroxy acid dehydrogenase family.</text>
</comment>
<keyword evidence="2" id="KW-0560">Oxidoreductase</keyword>
<evidence type="ECO:0000313" key="5">
    <source>
        <dbReference type="EMBL" id="MBJ3813132.1"/>
    </source>
</evidence>
<evidence type="ECO:0000256" key="2">
    <source>
        <dbReference type="ARBA" id="ARBA00023002"/>
    </source>
</evidence>
<protein>
    <submittedName>
        <fullName evidence="5">Alpha-hydroxy-acid oxidizing protein</fullName>
    </submittedName>
</protein>
<name>A0ABS0XIT5_9ACTN</name>
<dbReference type="InterPro" id="IPR008259">
    <property type="entry name" value="FMN_hydac_DH_AS"/>
</dbReference>
<sequence length="397" mass="41595">MSEQTGAPGAARAELVRQIYLAGISGHKPELSTDLTSLEEAARAVLEPHAYAYIAGNAGTGTTGRANREAFERWRLLPRMWTGVSERDLSVTLFGQRLDAPVLLAPVAAQTVAHPEGELASVRAAADVGLPFVLSSVSSHSMEDVAKAAGSEPRWYQLYWPNDPAVAESLVRRVESAGYAAIVVTVDNPAFGYRPCDMDTAYIPFVHGHGIANFTSDPAFRAGLPEDGGPLAAAGHWAKISSNPALTWDDLPRLRSWTTLPILIKGIQHPDDARKALASGANGVVVSNHGGRQLDGGVAALDVLPAVRAALGPDVPVLMDSGVRTGTDVVKALALGADAILLGRPYLYGLALAGQAGVEHVLRCLLADLDLALALTGSRSVADITRDLVVPSGPLAP</sequence>
<dbReference type="RefSeq" id="WP_190120603.1">
    <property type="nucleotide sequence ID" value="NZ_BMVR01000032.1"/>
</dbReference>
<evidence type="ECO:0000259" key="4">
    <source>
        <dbReference type="PROSITE" id="PS51349"/>
    </source>
</evidence>
<dbReference type="InterPro" id="IPR000262">
    <property type="entry name" value="FMN-dep_DH"/>
</dbReference>
<dbReference type="PROSITE" id="PS00557">
    <property type="entry name" value="FMN_HYDROXY_ACID_DH_1"/>
    <property type="match status" value="1"/>
</dbReference>
<dbReference type="PIRSF" id="PIRSF000138">
    <property type="entry name" value="Al-hdrx_acd_dh"/>
    <property type="match status" value="1"/>
</dbReference>
<dbReference type="InterPro" id="IPR037396">
    <property type="entry name" value="FMN_HAD"/>
</dbReference>
<gene>
    <name evidence="5" type="ORF">JGB26_39780</name>
</gene>
<reference evidence="5 6" key="1">
    <citation type="submission" date="2020-12" db="EMBL/GenBank/DDBJ databases">
        <title>Streptomyces typhae sp. nov., a novel endophytic actinomycete isolated from the root of cattail pollen (Typha angustifolia L.).</title>
        <authorList>
            <person name="Peng C."/>
            <person name="Liu C."/>
        </authorList>
    </citation>
    <scope>NUCLEOTIDE SEQUENCE [LARGE SCALE GENOMIC DNA]</scope>
    <source>
        <strain evidence="5 6">JCM 4753</strain>
    </source>
</reference>
<dbReference type="Proteomes" id="UP000634780">
    <property type="component" value="Unassembled WGS sequence"/>
</dbReference>
<comment type="cofactor">
    <cofactor evidence="1">
        <name>FMN</name>
        <dbReference type="ChEBI" id="CHEBI:58210"/>
    </cofactor>
</comment>